<sequence>MQHVRQQHPEYEAEMLAGTTAETGSLTHYVTSQNRYSTLDPICVETLVIVLDGVMLAVVRLIAADIPEHFGIILDGWSHASKH</sequence>
<dbReference type="AlphaFoldDB" id="A0A8T1V6Z8"/>
<dbReference type="EMBL" id="JAGDFM010000630">
    <property type="protein sequence ID" value="KAG7376736.1"/>
    <property type="molecule type" value="Genomic_DNA"/>
</dbReference>
<evidence type="ECO:0000313" key="2">
    <source>
        <dbReference type="Proteomes" id="UP000694044"/>
    </source>
</evidence>
<dbReference type="PANTHER" id="PTHR40866">
    <property type="entry name" value="BED-TYPE DOMAIN-CONTAINING PROTEIN"/>
    <property type="match status" value="1"/>
</dbReference>
<proteinExistence type="predicted"/>
<name>A0A8T1V6Z8_9STRA</name>
<evidence type="ECO:0000313" key="1">
    <source>
        <dbReference type="EMBL" id="KAG7376736.1"/>
    </source>
</evidence>
<comment type="caution">
    <text evidence="1">The sequence shown here is derived from an EMBL/GenBank/DDBJ whole genome shotgun (WGS) entry which is preliminary data.</text>
</comment>
<organism evidence="1 2">
    <name type="scientific">Phytophthora pseudosyringae</name>
    <dbReference type="NCBI Taxonomy" id="221518"/>
    <lineage>
        <taxon>Eukaryota</taxon>
        <taxon>Sar</taxon>
        <taxon>Stramenopiles</taxon>
        <taxon>Oomycota</taxon>
        <taxon>Peronosporomycetes</taxon>
        <taxon>Peronosporales</taxon>
        <taxon>Peronosporaceae</taxon>
        <taxon>Phytophthora</taxon>
    </lineage>
</organism>
<reference evidence="1" key="1">
    <citation type="submission" date="2021-02" db="EMBL/GenBank/DDBJ databases">
        <authorList>
            <person name="Palmer J.M."/>
        </authorList>
    </citation>
    <scope>NUCLEOTIDE SEQUENCE</scope>
    <source>
        <strain evidence="1">SCRP734</strain>
    </source>
</reference>
<dbReference type="PANTHER" id="PTHR40866:SF1">
    <property type="entry name" value="BED-TYPE DOMAIN-CONTAINING PROTEIN"/>
    <property type="match status" value="1"/>
</dbReference>
<protein>
    <submittedName>
        <fullName evidence="1">Platelet-activating factor acetylhydrolase</fullName>
    </submittedName>
</protein>
<accession>A0A8T1V6Z8</accession>
<dbReference type="OrthoDB" id="119376at2759"/>
<keyword evidence="2" id="KW-1185">Reference proteome</keyword>
<dbReference type="Proteomes" id="UP000694044">
    <property type="component" value="Unassembled WGS sequence"/>
</dbReference>
<gene>
    <name evidence="1" type="primary">PLA2G7_2</name>
    <name evidence="1" type="ORF">PHYPSEUDO_012840</name>
</gene>